<accession>A0A2S4N8L0</accession>
<dbReference type="AlphaFoldDB" id="A0A2S4N8L0"/>
<comment type="caution">
    <text evidence="1">The sequence shown here is derived from an EMBL/GenBank/DDBJ whole genome shotgun (WGS) entry which is preliminary data.</text>
</comment>
<dbReference type="EMBL" id="PQNY01000006">
    <property type="protein sequence ID" value="POS02027.1"/>
    <property type="molecule type" value="Genomic_DNA"/>
</dbReference>
<name>A0A2S4N8L0_9FLAO</name>
<sequence length="48" mass="5529">MKLKTMNRQQGIVKNGDEVLNRTFEHFMYLCAIKTQTSAIPKTVKCLV</sequence>
<dbReference type="Proteomes" id="UP000237056">
    <property type="component" value="Unassembled WGS sequence"/>
</dbReference>
<evidence type="ECO:0000313" key="2">
    <source>
        <dbReference type="Proteomes" id="UP000237056"/>
    </source>
</evidence>
<evidence type="ECO:0000313" key="1">
    <source>
        <dbReference type="EMBL" id="POS02027.1"/>
    </source>
</evidence>
<proteinExistence type="predicted"/>
<organism evidence="1 2">
    <name type="scientific">Flavobacterium croceum DSM 17960</name>
    <dbReference type="NCBI Taxonomy" id="1121886"/>
    <lineage>
        <taxon>Bacteria</taxon>
        <taxon>Pseudomonadati</taxon>
        <taxon>Bacteroidota</taxon>
        <taxon>Flavobacteriia</taxon>
        <taxon>Flavobacteriales</taxon>
        <taxon>Flavobacteriaceae</taxon>
        <taxon>Flavobacterium</taxon>
    </lineage>
</organism>
<reference evidence="1 2" key="1">
    <citation type="submission" date="2018-01" db="EMBL/GenBank/DDBJ databases">
        <title>Genomic Encyclopedia of Type Strains, Phase I: the one thousand microbial genomes (KMG-I) project.</title>
        <authorList>
            <person name="Goeker M."/>
        </authorList>
    </citation>
    <scope>NUCLEOTIDE SEQUENCE [LARGE SCALE GENOMIC DNA]</scope>
    <source>
        <strain evidence="1 2">DSM 17960</strain>
    </source>
</reference>
<protein>
    <submittedName>
        <fullName evidence="1">Uncharacterized protein</fullName>
    </submittedName>
</protein>
<gene>
    <name evidence="1" type="ORF">Q361_10689</name>
</gene>
<keyword evidence="2" id="KW-1185">Reference proteome</keyword>